<feature type="compositionally biased region" description="Acidic residues" evidence="1">
    <location>
        <begin position="111"/>
        <end position="121"/>
    </location>
</feature>
<evidence type="ECO:0000313" key="3">
    <source>
        <dbReference type="Proteomes" id="UP001151760"/>
    </source>
</evidence>
<dbReference type="Proteomes" id="UP001151760">
    <property type="component" value="Unassembled WGS sequence"/>
</dbReference>
<feature type="compositionally biased region" description="Basic and acidic residues" evidence="1">
    <location>
        <begin position="99"/>
        <end position="110"/>
    </location>
</feature>
<accession>A0ABQ5A2S7</accession>
<feature type="compositionally biased region" description="Basic residues" evidence="1">
    <location>
        <begin position="84"/>
        <end position="98"/>
    </location>
</feature>
<gene>
    <name evidence="2" type="ORF">Tco_0803852</name>
</gene>
<reference evidence="2" key="1">
    <citation type="journal article" date="2022" name="Int. J. Mol. Sci.">
        <title>Draft Genome of Tanacetum Coccineum: Genomic Comparison of Closely Related Tanacetum-Family Plants.</title>
        <authorList>
            <person name="Yamashiro T."/>
            <person name="Shiraishi A."/>
            <person name="Nakayama K."/>
            <person name="Satake H."/>
        </authorList>
    </citation>
    <scope>NUCLEOTIDE SEQUENCE</scope>
</reference>
<feature type="compositionally biased region" description="Basic and acidic residues" evidence="1">
    <location>
        <begin position="65"/>
        <end position="83"/>
    </location>
</feature>
<comment type="caution">
    <text evidence="2">The sequence shown here is derived from an EMBL/GenBank/DDBJ whole genome shotgun (WGS) entry which is preliminary data.</text>
</comment>
<evidence type="ECO:0008006" key="4">
    <source>
        <dbReference type="Google" id="ProtNLM"/>
    </source>
</evidence>
<sequence length="443" mass="50513">MIKEHDQQAKMKATQRKLAYVDSDKEAPTGSLTRGFSDRFSLESFGTSDTRKQTRSASKSRRTPSKNEEPTHLKRSRRLENRSITKKKARRERSKPKGKRSERQETSSDSEREEGSEDTCEDLNSRYKRPKPIPFTQRITHFKYHMRAKLPRNIRVYERNKDPEDHLGIFSAAAEQEEWPMPVWCKMFHQTLGGAARNGFDDLDPKSVNSFEELSQKFLKEFSQQKSSHIKGVPPVLCISDSMHGHGHPELAKKLNDKIPKTLDEMFERLRAFIRGEVVVGSAEIGSHHQRLLSVKKENRGSCGPGKLAHLVKDIHRTNQRNGSQGRNSAKVINMIKEGGNRKSYFEEGRSGLTDELTFPAIPRNQLTDEHIILEGIIKGNQVRRIFVDGGSSSEIMYEHCFRNLNINIGSRLRRCRASMVGFSGETHHPVGVIDLLVTMGRA</sequence>
<evidence type="ECO:0000313" key="2">
    <source>
        <dbReference type="EMBL" id="GJS96884.1"/>
    </source>
</evidence>
<organism evidence="2 3">
    <name type="scientific">Tanacetum coccineum</name>
    <dbReference type="NCBI Taxonomy" id="301880"/>
    <lineage>
        <taxon>Eukaryota</taxon>
        <taxon>Viridiplantae</taxon>
        <taxon>Streptophyta</taxon>
        <taxon>Embryophyta</taxon>
        <taxon>Tracheophyta</taxon>
        <taxon>Spermatophyta</taxon>
        <taxon>Magnoliopsida</taxon>
        <taxon>eudicotyledons</taxon>
        <taxon>Gunneridae</taxon>
        <taxon>Pentapetalae</taxon>
        <taxon>asterids</taxon>
        <taxon>campanulids</taxon>
        <taxon>Asterales</taxon>
        <taxon>Asteraceae</taxon>
        <taxon>Asteroideae</taxon>
        <taxon>Anthemideae</taxon>
        <taxon>Anthemidinae</taxon>
        <taxon>Tanacetum</taxon>
    </lineage>
</organism>
<protein>
    <recommendedName>
        <fullName evidence="4">Reverse transcriptase domain-containing protein</fullName>
    </recommendedName>
</protein>
<keyword evidence="3" id="KW-1185">Reference proteome</keyword>
<evidence type="ECO:0000256" key="1">
    <source>
        <dbReference type="SAM" id="MobiDB-lite"/>
    </source>
</evidence>
<dbReference type="EMBL" id="BQNB010011920">
    <property type="protein sequence ID" value="GJS96884.1"/>
    <property type="molecule type" value="Genomic_DNA"/>
</dbReference>
<proteinExistence type="predicted"/>
<reference evidence="2" key="2">
    <citation type="submission" date="2022-01" db="EMBL/GenBank/DDBJ databases">
        <authorList>
            <person name="Yamashiro T."/>
            <person name="Shiraishi A."/>
            <person name="Satake H."/>
            <person name="Nakayama K."/>
        </authorList>
    </citation>
    <scope>NUCLEOTIDE SEQUENCE</scope>
</reference>
<feature type="region of interest" description="Disordered" evidence="1">
    <location>
        <begin position="1"/>
        <end position="132"/>
    </location>
</feature>
<name>A0ABQ5A2S7_9ASTR</name>